<organism evidence="8 9">
    <name type="scientific">Immersiella caudata</name>
    <dbReference type="NCBI Taxonomy" id="314043"/>
    <lineage>
        <taxon>Eukaryota</taxon>
        <taxon>Fungi</taxon>
        <taxon>Dikarya</taxon>
        <taxon>Ascomycota</taxon>
        <taxon>Pezizomycotina</taxon>
        <taxon>Sordariomycetes</taxon>
        <taxon>Sordariomycetidae</taxon>
        <taxon>Sordariales</taxon>
        <taxon>Lasiosphaeriaceae</taxon>
        <taxon>Immersiella</taxon>
    </lineage>
</organism>
<evidence type="ECO:0000256" key="2">
    <source>
        <dbReference type="ARBA" id="ARBA00022741"/>
    </source>
</evidence>
<feature type="region of interest" description="Disordered" evidence="6">
    <location>
        <begin position="1225"/>
        <end position="1250"/>
    </location>
</feature>
<dbReference type="SMART" id="SM00382">
    <property type="entry name" value="AAA"/>
    <property type="match status" value="4"/>
</dbReference>
<sequence>MASDQRADRLRNVFRKMLSGNQQVRTPQNAQHFLEAICVEDPPSSCVERLISSKGGLDSLRQAIRMDLSSSFILSHTLPLLQYLSDPTIKLLVDGQFLRTILEVIGNPPTVWKAVLQLFCDRKIPELQIAPFAWLAFELLSLPPKSEIDVVKDVQAVLERLLAAQQHKAREIGYQIKRAIELRASPANLTADGPGGRHDNDHEDYRKIRIYPTTDEFLSTRRPFYLTSREVLETNADQRVGVHLANQFRLLREDMVAELREDHQVAIGAKKSRRPLLTLGQLNPFRLDFGGQEDDPFRKSFKKCTLLVQCYEGLQFLQKKDSVESRKRFLKEKPQLLRHQAFGVLCKEAEVIAFAFVDRDIDLLAQQPPIVSLRFTDSKGLRDALLALAMPNRMSVRFVLVDTAMLVNPIASDETVRDLSLSRRLSVRIEKLKQALETSGLHDEYSLSLRVSSTKTIAADKSQLEALLHALTRPLSLIQGPPGTGKSFVGAIIAKLLFDSGMRILVVSYTNHALDQFLEDLLNAEIPSNEILRLGAKAKCTPATLPLLLSEQKGSYRRSRLSWQNVDALKARAKTSIGQTIRAFIDCRGFKLTWDVLSEYLEFSDDDDDGKFCEAFKVPDNNENWKVAGKRNQTIGPDYLFRQWSNGKGPGFHGKSFSAESNSVWMMQPTERQTHLKRWTSCLVAEQLEALEKHVRRFDDIQEDLDAQFGESDASIVSEKMIIGCTTTGAAKHSRLIRAAQPDVVLVEEAGEILESHILTCLAPSVKQLILIGDHKQLRPKINNYALSVEKGDGFDLNRSLFERLILQGASHKTLHKQHRMAPEISRFSRELTYPALVDGPKTSGRPLIRGLRDRVVFLDHGKLETYNRALAERRDPDVKESKQNEFEAEMVLRCVRYFGQQGYASHNIVVLTPYLGQLRLLQELLQKNEHDPELSEMDKRDLIRAGLLSEASAKVGRKPLRISTIDNYQGEESDIIVASLTRSNESGDIGFMSAPERLNVLITRARNCIVLIGNMETFMKSKKGVATWPPFFEILKKNHHLYDGLPVKCEKHPEKIATLKEPMDFDRWCPDGGCTDPCDAILKCGIHKCKSRCHRITDHSQAECHEPVKKVCERQHQTRVTCARRLERCGGCIEEDKIQERRVKRDLDLEMERQRRQDAYARQLQELDDEIDHERRLAKYKVEEEEQKRTLKQRQADLESIKETQKRMKEQEKKRQLLAAQVAARNTTKKAQQPADRPNPDSKPDFEYPEDAKTEWEDLKQFDGAQSAPMDDLMTLIGLEDVKQTFLSIKSKVDLTLRQNTSLASERFSCSMLGNPGTGKTTVARIYAKFLTEVGVIPGLCFKETTGASLANVGVSGCKKMIDEILNEGGGVLFLDEAYQLTSGNNPGGGAVLDHLLTEVENLRGKVVFVLAGYNKQMESFFAHNPGLPSRFPTQMDFADYSDDELLRILELKVNKKFNGQMDCDDGLRGLYCRIISRRIGYGRGKDGFGNARTVENTLGMVYKRQADRLRRERKACKNPDNMPNDMFLTMEDLIGPEPSNALTNCEAWKKLQQLTGLMGVKDAVRALVDSVQENYQRELAERPPIQYSLNKVFLGNPGTGKTTVAKLYGQILVALGLLSRGEVVVKNPADFVGAALGQSEQNTKGILAASIGKVLVIDEAYGLYGGGDNQGSSSDPYKTAVIDTIVAEVQSVPGDDRCVLLLGYKDQMETMFQNVNPGLARRFPIASGFEFDDFSQDELRAILDLKLKQQGYQTTDQGARVAMEMLDRARNRPNFGNAGEIDILLDSAKARHQRRISRNKTGRGARSTGLNTLLEARDFDVNFDRAERAETNIRALFRDTVGSERIVGLLEGYQETVRRLKALEMDPKENIPFNFLFRGPPGTGKTTTAKKMGKVFYDMGFLATAEVQECSATDLIGQYEGQTGPKVQKLLEKALGRVLFIDEAYRLAEGHFAKVAMDELVDSVTNPRYHKKLIIVLAGYDNDINRLMSVNAGLTSRFPAVVDFRPLTPEECVSLLLQLLQKQRGSLRAKKTDFDLGCLESPTAIFKQQVVLHFGNLAAQENWGSARDVHSLAREIFNKTLLSETGTRQGRLVLGEATVKAEFETMLNERKSRAQAATPKLPAPLEQLLRQQPSAPLPPKTTRSHATTIKAQEQTHETAGSESPPEEQTATASEKSKEDSRRLHDAKRDAGVSDEVWEQLQKDREAEEEREEEYQRLKEQARMASAGARDAIVKRLVEEEMRRREEEEKQKKLAALGACPMGYNWIKQSEGYRCAGGSHFLSAAVLENL</sequence>
<dbReference type="FunFam" id="3.40.50.300:FF:001660">
    <property type="entry name" value="NF-X1 finger and helicase protein, putative"/>
    <property type="match status" value="1"/>
</dbReference>
<evidence type="ECO:0000256" key="6">
    <source>
        <dbReference type="SAM" id="MobiDB-lite"/>
    </source>
</evidence>
<evidence type="ECO:0000313" key="8">
    <source>
        <dbReference type="EMBL" id="KAK0613521.1"/>
    </source>
</evidence>
<feature type="compositionally biased region" description="Basic and acidic residues" evidence="6">
    <location>
        <begin position="1239"/>
        <end position="1250"/>
    </location>
</feature>
<feature type="compositionally biased region" description="Polar residues" evidence="6">
    <location>
        <begin position="2146"/>
        <end position="2175"/>
    </location>
</feature>
<feature type="domain" description="AAA+ ATPase" evidence="7">
    <location>
        <begin position="1307"/>
        <end position="1443"/>
    </location>
</feature>
<keyword evidence="3" id="KW-0347">Helicase</keyword>
<dbReference type="InterPro" id="IPR041627">
    <property type="entry name" value="AAA_lid_6"/>
</dbReference>
<dbReference type="FunFam" id="1.10.8.60:FF:000160">
    <property type="entry name" value="WGS project CABT00000000 data, contig 2.55"/>
    <property type="match status" value="1"/>
</dbReference>
<keyword evidence="9" id="KW-1185">Reference proteome</keyword>
<dbReference type="InterPro" id="IPR003959">
    <property type="entry name" value="ATPase_AAA_core"/>
</dbReference>
<dbReference type="Pfam" id="PF13087">
    <property type="entry name" value="AAA_12"/>
    <property type="match status" value="1"/>
</dbReference>
<keyword evidence="8" id="KW-0378">Hydrolase</keyword>
<reference evidence="8" key="1">
    <citation type="submission" date="2023-06" db="EMBL/GenBank/DDBJ databases">
        <title>Genome-scale phylogeny and comparative genomics of the fungal order Sordariales.</title>
        <authorList>
            <consortium name="Lawrence Berkeley National Laboratory"/>
            <person name="Hensen N."/>
            <person name="Bonometti L."/>
            <person name="Westerberg I."/>
            <person name="Brannstrom I.O."/>
            <person name="Guillou S."/>
            <person name="Cros-Aarteil S."/>
            <person name="Calhoun S."/>
            <person name="Haridas S."/>
            <person name="Kuo A."/>
            <person name="Mondo S."/>
            <person name="Pangilinan J."/>
            <person name="Riley R."/>
            <person name="Labutti K."/>
            <person name="Andreopoulos B."/>
            <person name="Lipzen A."/>
            <person name="Chen C."/>
            <person name="Yanf M."/>
            <person name="Daum C."/>
            <person name="Ng V."/>
            <person name="Clum A."/>
            <person name="Steindorff A."/>
            <person name="Ohm R."/>
            <person name="Martin F."/>
            <person name="Silar P."/>
            <person name="Natvig D."/>
            <person name="Lalanne C."/>
            <person name="Gautier V."/>
            <person name="Ament-Velasquez S.L."/>
            <person name="Kruys A."/>
            <person name="Hutchinson M.I."/>
            <person name="Powell A.J."/>
            <person name="Barry K."/>
            <person name="Miller A.N."/>
            <person name="Grigoriev I.V."/>
            <person name="Debuchy R."/>
            <person name="Gladieux P."/>
            <person name="Thoren M.H."/>
            <person name="Johannesson H."/>
        </authorList>
    </citation>
    <scope>NUCLEOTIDE SEQUENCE</scope>
    <source>
        <strain evidence="8">CBS 606.72</strain>
    </source>
</reference>
<dbReference type="PRINTS" id="PR00819">
    <property type="entry name" value="CBXCFQXSUPER"/>
</dbReference>
<dbReference type="CDD" id="cd06008">
    <property type="entry name" value="NF-X1-zinc-finger"/>
    <property type="match status" value="1"/>
</dbReference>
<comment type="similarity">
    <text evidence="1">Belongs to the CbxX/CfxQ family.</text>
</comment>
<keyword evidence="4" id="KW-0067">ATP-binding</keyword>
<feature type="domain" description="AAA+ ATPase" evidence="7">
    <location>
        <begin position="1589"/>
        <end position="1708"/>
    </location>
</feature>
<feature type="region of interest" description="Disordered" evidence="6">
    <location>
        <begin position="2135"/>
        <end position="2198"/>
    </location>
</feature>
<dbReference type="EMBL" id="JAULSU010000006">
    <property type="protein sequence ID" value="KAK0613521.1"/>
    <property type="molecule type" value="Genomic_DNA"/>
</dbReference>
<dbReference type="Pfam" id="PF17866">
    <property type="entry name" value="AAA_lid_6"/>
    <property type="match status" value="1"/>
</dbReference>
<feature type="coiled-coil region" evidence="5">
    <location>
        <begin position="2199"/>
        <end position="2226"/>
    </location>
</feature>
<evidence type="ECO:0000259" key="7">
    <source>
        <dbReference type="SMART" id="SM00382"/>
    </source>
</evidence>
<dbReference type="SUPFAM" id="SSF52540">
    <property type="entry name" value="P-loop containing nucleoside triphosphate hydrolases"/>
    <property type="match status" value="4"/>
</dbReference>
<dbReference type="FunFam" id="1.10.8.60:FF:000159">
    <property type="entry name" value="p-loop containing nucleoside triphosphate hydrolase protein"/>
    <property type="match status" value="1"/>
</dbReference>
<gene>
    <name evidence="8" type="ORF">B0T14DRAFT_526435</name>
</gene>
<dbReference type="InterPro" id="IPR041679">
    <property type="entry name" value="DNA2/NAM7-like_C"/>
</dbReference>
<proteinExistence type="inferred from homology"/>
<dbReference type="Gene3D" id="1.10.8.60">
    <property type="match status" value="2"/>
</dbReference>
<dbReference type="Pfam" id="PF13086">
    <property type="entry name" value="AAA_11"/>
    <property type="match status" value="1"/>
</dbReference>
<dbReference type="Gene3D" id="3.40.50.300">
    <property type="entry name" value="P-loop containing nucleotide triphosphate hydrolases"/>
    <property type="match status" value="5"/>
</dbReference>
<keyword evidence="5" id="KW-0175">Coiled coil</keyword>
<feature type="domain" description="AAA+ ATPase" evidence="7">
    <location>
        <begin position="1873"/>
        <end position="2010"/>
    </location>
</feature>
<dbReference type="InterPro" id="IPR003593">
    <property type="entry name" value="AAA+_ATPase"/>
</dbReference>
<evidence type="ECO:0000256" key="3">
    <source>
        <dbReference type="ARBA" id="ARBA00022806"/>
    </source>
</evidence>
<dbReference type="InterPro" id="IPR027417">
    <property type="entry name" value="P-loop_NTPase"/>
</dbReference>
<dbReference type="InterPro" id="IPR047187">
    <property type="entry name" value="SF1_C_Upf1"/>
</dbReference>
<evidence type="ECO:0000313" key="9">
    <source>
        <dbReference type="Proteomes" id="UP001175000"/>
    </source>
</evidence>
<comment type="caution">
    <text evidence="8">The sequence shown here is derived from an EMBL/GenBank/DDBJ whole genome shotgun (WGS) entry which is preliminary data.</text>
</comment>
<accession>A0AA40BTX4</accession>
<dbReference type="InterPro" id="IPR041677">
    <property type="entry name" value="DNA2/NAM7_AAA_11"/>
</dbReference>
<protein>
    <submittedName>
        <fullName evidence="8">P-loop containing nucleoside triphosphate hydrolase protein</fullName>
    </submittedName>
</protein>
<feature type="coiled-coil region" evidence="5">
    <location>
        <begin position="1158"/>
        <end position="1222"/>
    </location>
</feature>
<evidence type="ECO:0000256" key="4">
    <source>
        <dbReference type="ARBA" id="ARBA00022840"/>
    </source>
</evidence>
<keyword evidence="2" id="KW-0547">Nucleotide-binding</keyword>
<dbReference type="InterPro" id="IPR050773">
    <property type="entry name" value="CbxX/CfxQ_RuBisCO_ESX"/>
</dbReference>
<evidence type="ECO:0000256" key="5">
    <source>
        <dbReference type="SAM" id="Coils"/>
    </source>
</evidence>
<dbReference type="Proteomes" id="UP001175000">
    <property type="component" value="Unassembled WGS sequence"/>
</dbReference>
<dbReference type="PANTHER" id="PTHR43392">
    <property type="entry name" value="AAA-TYPE ATPASE FAMILY PROTEIN / ANKYRIN REPEAT FAMILY PROTEIN"/>
    <property type="match status" value="1"/>
</dbReference>
<dbReference type="GO" id="GO:0016887">
    <property type="term" value="F:ATP hydrolysis activity"/>
    <property type="evidence" value="ECO:0007669"/>
    <property type="project" value="InterPro"/>
</dbReference>
<dbReference type="CDD" id="cd00009">
    <property type="entry name" value="AAA"/>
    <property type="match status" value="3"/>
</dbReference>
<dbReference type="Pfam" id="PF00004">
    <property type="entry name" value="AAA"/>
    <property type="match status" value="3"/>
</dbReference>
<feature type="compositionally biased region" description="Basic and acidic residues" evidence="6">
    <location>
        <begin position="2176"/>
        <end position="2193"/>
    </location>
</feature>
<dbReference type="GO" id="GO:0004386">
    <property type="term" value="F:helicase activity"/>
    <property type="evidence" value="ECO:0007669"/>
    <property type="project" value="InterPro"/>
</dbReference>
<dbReference type="GO" id="GO:0005524">
    <property type="term" value="F:ATP binding"/>
    <property type="evidence" value="ECO:0007669"/>
    <property type="project" value="UniProtKB-KW"/>
</dbReference>
<dbReference type="CDD" id="cd18808">
    <property type="entry name" value="SF1_C_Upf1"/>
    <property type="match status" value="1"/>
</dbReference>
<dbReference type="InterPro" id="IPR000641">
    <property type="entry name" value="CbxX/CfxQ"/>
</dbReference>
<dbReference type="PANTHER" id="PTHR43392:SF2">
    <property type="entry name" value="AAA-TYPE ATPASE FAMILY PROTEIN _ ANKYRIN REPEAT FAMILY PROTEIN"/>
    <property type="match status" value="1"/>
</dbReference>
<dbReference type="FunFam" id="3.40.50.300:FF:000216">
    <property type="entry name" value="Type VII secretion ATPase EccA"/>
    <property type="match status" value="3"/>
</dbReference>
<evidence type="ECO:0000256" key="1">
    <source>
        <dbReference type="ARBA" id="ARBA00010378"/>
    </source>
</evidence>
<name>A0AA40BTX4_9PEZI</name>
<dbReference type="CDD" id="cd17936">
    <property type="entry name" value="EEXXEc_NFX1"/>
    <property type="match status" value="1"/>
</dbReference>
<feature type="domain" description="AAA+ ATPase" evidence="7">
    <location>
        <begin position="472"/>
        <end position="1017"/>
    </location>
</feature>